<evidence type="ECO:0000313" key="1">
    <source>
        <dbReference type="EMBL" id="MTD01148.1"/>
    </source>
</evidence>
<sequence>MKWLFKENKEQNDLVLTIEKAQYDKQVSDLVDYLEAFQAMKTDVIAVKSDDHIYLLKTDDIIAIEVDGDYLDIMTCKSRFKTRQRLYKIKEKLATEQFIQVSKQSIININHLEMMEASFSGNMLAILTNKIKVIISRRYVKNLEKALGL</sequence>
<dbReference type="InterPro" id="IPR007492">
    <property type="entry name" value="LytTR_DNA-bd_dom"/>
</dbReference>
<comment type="caution">
    <text evidence="1">The sequence shown here is derived from an EMBL/GenBank/DDBJ whole genome shotgun (WGS) entry which is preliminary data.</text>
</comment>
<dbReference type="GO" id="GO:0003677">
    <property type="term" value="F:DNA binding"/>
    <property type="evidence" value="ECO:0007669"/>
    <property type="project" value="InterPro"/>
</dbReference>
<dbReference type="RefSeq" id="WP_154617178.1">
    <property type="nucleotide sequence ID" value="NZ_JADFBG010000001.1"/>
</dbReference>
<name>A0A6L6G7F8_STRUB</name>
<dbReference type="Proteomes" id="UP000483839">
    <property type="component" value="Unassembled WGS sequence"/>
</dbReference>
<dbReference type="PROSITE" id="PS50930">
    <property type="entry name" value="HTH_LYTTR"/>
    <property type="match status" value="1"/>
</dbReference>
<dbReference type="PANTHER" id="PTHR37299">
    <property type="entry name" value="TRANSCRIPTIONAL REGULATOR-RELATED"/>
    <property type="match status" value="1"/>
</dbReference>
<dbReference type="EMBL" id="WLXI01000018">
    <property type="protein sequence ID" value="MTD01148.1"/>
    <property type="molecule type" value="Genomic_DNA"/>
</dbReference>
<dbReference type="GO" id="GO:0000156">
    <property type="term" value="F:phosphorelay response regulator activity"/>
    <property type="evidence" value="ECO:0007669"/>
    <property type="project" value="InterPro"/>
</dbReference>
<accession>A0A6L6G7F8</accession>
<reference evidence="1 2" key="1">
    <citation type="submission" date="2019-11" db="EMBL/GenBank/DDBJ databases">
        <title>Streptococcus uberis isolated from clinical mastitis cases on a southeastern Queensland dairy.</title>
        <authorList>
            <person name="Workentine M.L."/>
            <person name="Price R."/>
            <person name="Olchowy T."/>
        </authorList>
    </citation>
    <scope>NUCLEOTIDE SEQUENCE [LARGE SCALE GENOMIC DNA]</scope>
    <source>
        <strain evidence="1 2">OLC4459-A17</strain>
    </source>
</reference>
<dbReference type="PANTHER" id="PTHR37299:SF1">
    <property type="entry name" value="STAGE 0 SPORULATION PROTEIN A HOMOLOG"/>
    <property type="match status" value="1"/>
</dbReference>
<dbReference type="AlphaFoldDB" id="A0A6L6G7F8"/>
<dbReference type="Pfam" id="PF04397">
    <property type="entry name" value="LytTR"/>
    <property type="match status" value="1"/>
</dbReference>
<evidence type="ECO:0000313" key="2">
    <source>
        <dbReference type="Proteomes" id="UP000483839"/>
    </source>
</evidence>
<organism evidence="1 2">
    <name type="scientific">Streptococcus uberis</name>
    <dbReference type="NCBI Taxonomy" id="1349"/>
    <lineage>
        <taxon>Bacteria</taxon>
        <taxon>Bacillati</taxon>
        <taxon>Bacillota</taxon>
        <taxon>Bacilli</taxon>
        <taxon>Lactobacillales</taxon>
        <taxon>Streptococcaceae</taxon>
        <taxon>Streptococcus</taxon>
    </lineage>
</organism>
<protein>
    <submittedName>
        <fullName evidence="1">LytTR family transcriptional regulator</fullName>
    </submittedName>
</protein>
<dbReference type="Gene3D" id="2.40.50.1020">
    <property type="entry name" value="LytTr DNA-binding domain"/>
    <property type="match status" value="1"/>
</dbReference>
<gene>
    <name evidence="1" type="ORF">GKS16_02470</name>
</gene>
<dbReference type="InterPro" id="IPR046947">
    <property type="entry name" value="LytR-like"/>
</dbReference>
<proteinExistence type="predicted"/>
<dbReference type="SMART" id="SM00850">
    <property type="entry name" value="LytTR"/>
    <property type="match status" value="1"/>
</dbReference>